<evidence type="ECO:0000256" key="4">
    <source>
        <dbReference type="ARBA" id="ARBA00023242"/>
    </source>
</evidence>
<organism evidence="7 8">
    <name type="scientific">Komagataella phaffii (strain ATCC 76273 / CBS 7435 / CECT 11047 / NRRL Y-11430 / Wegner 21-1)</name>
    <name type="common">Yeast</name>
    <name type="synonym">Pichia pastoris</name>
    <dbReference type="NCBI Taxonomy" id="981350"/>
    <lineage>
        <taxon>Eukaryota</taxon>
        <taxon>Fungi</taxon>
        <taxon>Dikarya</taxon>
        <taxon>Ascomycota</taxon>
        <taxon>Saccharomycotina</taxon>
        <taxon>Pichiomycetes</taxon>
        <taxon>Pichiales</taxon>
        <taxon>Pichiaceae</taxon>
        <taxon>Komagataella</taxon>
    </lineage>
</organism>
<keyword evidence="1 5" id="KW-0805">Transcription regulation</keyword>
<dbReference type="EMBL" id="FR839631">
    <property type="protein sequence ID" value="CCA40251.1"/>
    <property type="molecule type" value="Genomic_DNA"/>
</dbReference>
<protein>
    <submittedName>
        <fullName evidence="7">Mating-type protein alpha1</fullName>
    </submittedName>
</protein>
<comment type="similarity">
    <text evidence="5">Belongs to the MATALPHA1 family.</text>
</comment>
<name>F2QXX3_KOMPC</name>
<keyword evidence="8" id="KW-1185">Reference proteome</keyword>
<evidence type="ECO:0000256" key="5">
    <source>
        <dbReference type="RuleBase" id="RU003516"/>
    </source>
</evidence>
<proteinExistence type="inferred from homology"/>
<dbReference type="Proteomes" id="UP000006853">
    <property type="component" value="Chromosome 4"/>
</dbReference>
<reference evidence="7 8" key="1">
    <citation type="journal article" date="2011" name="J. Biotechnol.">
        <title>High-quality genome sequence of Pichia pastoris CBS7435.</title>
        <authorList>
            <person name="Kuberl A."/>
            <person name="Schneider J."/>
            <person name="Thallinger G.G."/>
            <person name="Anderl I."/>
            <person name="Wibberg D."/>
            <person name="Hajek T."/>
            <person name="Jaenicke S."/>
            <person name="Brinkrolf K."/>
            <person name="Goesmann A."/>
            <person name="Szczepanowski R."/>
            <person name="Puhler A."/>
            <person name="Schwab H."/>
            <person name="Glieder A."/>
            <person name="Pichler H."/>
        </authorList>
    </citation>
    <scope>NUCLEOTIDE SEQUENCE [LARGE SCALE GENOMIC DNA]</scope>
    <source>
        <strain evidence="8">ATCC 76273 / CBS 7435 / CECT 11047 / NRRL Y-11430 / Wegner 21-1</strain>
    </source>
</reference>
<evidence type="ECO:0000259" key="6">
    <source>
        <dbReference type="PROSITE" id="PS51325"/>
    </source>
</evidence>
<dbReference type="AlphaFoldDB" id="F2QXX3"/>
<dbReference type="PROSITE" id="PS51325">
    <property type="entry name" value="ALPHA_BOX"/>
    <property type="match status" value="1"/>
</dbReference>
<dbReference type="HOGENOM" id="CLU_1428477_0_0_1"/>
<reference key="2">
    <citation type="submission" date="2011-04" db="EMBL/GenBank/DDBJ databases">
        <title>High-quality genome sequence of Pichia pastoris CBS 7435.</title>
        <authorList>
            <person name="Kueberl A."/>
            <person name="Schneider J."/>
            <person name="Thallinger G.G."/>
            <person name="Anderl I."/>
            <person name="Wibberg D."/>
            <person name="Hajek T."/>
            <person name="Jaenicke S."/>
            <person name="Brinkrolf K."/>
            <person name="Goesmann A."/>
            <person name="Szczepanowski R."/>
            <person name="Puehler A."/>
            <person name="Schwab H."/>
            <person name="Glieder A."/>
            <person name="Pichler H."/>
        </authorList>
    </citation>
    <scope>NUCLEOTIDE SEQUENCE</scope>
    <source>
        <strain>CBS 7435</strain>
    </source>
</reference>
<evidence type="ECO:0000313" key="8">
    <source>
        <dbReference type="Proteomes" id="UP000006853"/>
    </source>
</evidence>
<keyword evidence="4 5" id="KW-0539">Nucleus</keyword>
<evidence type="ECO:0000256" key="3">
    <source>
        <dbReference type="ARBA" id="ARBA00023163"/>
    </source>
</evidence>
<dbReference type="InterPro" id="IPR006856">
    <property type="entry name" value="MATalpha_HMGbox"/>
</dbReference>
<reference evidence="7 8" key="3">
    <citation type="journal article" date="2016" name="FEMS Yeast Res.">
        <title>Curation of the genome annotation of Pichia pastoris (Komagataella phaffii) CBS7435 from gene level to protein function.</title>
        <authorList>
            <person name="Valli M."/>
            <person name="Tatto N.E."/>
            <person name="Peymann A."/>
            <person name="Gruber C."/>
            <person name="Landes N."/>
            <person name="Ekker H."/>
            <person name="Thallinger G.G."/>
            <person name="Mattanovich D."/>
            <person name="Gasser B."/>
            <person name="Graf A.B."/>
        </authorList>
    </citation>
    <scope>GENOME REANNOTATION</scope>
    <source>
        <strain evidence="7 8">ATCC 76273 / CBS 7435 / CECT 11047 / NRRL Y-11430 / Wegner 21-1</strain>
    </source>
</reference>
<accession>F2QXX3</accession>
<evidence type="ECO:0000313" key="7">
    <source>
        <dbReference type="EMBL" id="CCA40251.1"/>
    </source>
</evidence>
<dbReference type="Pfam" id="PF04769">
    <property type="entry name" value="MATalpha_HMGbox"/>
    <property type="match status" value="1"/>
</dbReference>
<comment type="subcellular location">
    <subcellularLocation>
        <location evidence="5">Nucleus</location>
    </subcellularLocation>
</comment>
<dbReference type="GO" id="GO:0008301">
    <property type="term" value="F:DNA binding, bending"/>
    <property type="evidence" value="ECO:0007669"/>
    <property type="project" value="InterPro"/>
</dbReference>
<dbReference type="GO" id="GO:0045895">
    <property type="term" value="P:positive regulation of mating-type specific transcription, DNA-templated"/>
    <property type="evidence" value="ECO:0007669"/>
    <property type="project" value="InterPro"/>
</dbReference>
<evidence type="ECO:0000256" key="2">
    <source>
        <dbReference type="ARBA" id="ARBA00023125"/>
    </source>
</evidence>
<keyword evidence="3 5" id="KW-0804">Transcription</keyword>
<evidence type="ECO:0000256" key="1">
    <source>
        <dbReference type="ARBA" id="ARBA00023015"/>
    </source>
</evidence>
<gene>
    <name evidence="7" type="primary">MATalpha1</name>
    <name evidence="7" type="ordered locus">PP7435_Chr4-0073</name>
</gene>
<feature type="domain" description="Alpha box" evidence="6">
    <location>
        <begin position="88"/>
        <end position="142"/>
    </location>
</feature>
<keyword evidence="2 5" id="KW-0238">DNA-binding</keyword>
<dbReference type="GO" id="GO:0005634">
    <property type="term" value="C:nucleus"/>
    <property type="evidence" value="ECO:0007669"/>
    <property type="project" value="UniProtKB-SubCell"/>
</dbReference>
<sequence length="190" mass="22289">MLPPQPKSFKGIQKPFKCSQYAHSTLDNGNMLQHTKHPELVTYQLETPRTRSLQQIESHLLQETTLGIKRTGENQYSEKRTKSSRSYMSKRINAFIAFRSYYSRQVNDYNKQISISRLLSVAWKNENKELWRSYALLYNSSNSNIPFVDWLQTKGPKNSKRTSTVTKSFISWNELLSTRNKIEDVFLDLQ</sequence>